<feature type="transmembrane region" description="Helical" evidence="1">
    <location>
        <begin position="39"/>
        <end position="62"/>
    </location>
</feature>
<proteinExistence type="predicted"/>
<protein>
    <submittedName>
        <fullName evidence="2">Uncharacterized protein</fullName>
    </submittedName>
</protein>
<dbReference type="EMBL" id="CP104067">
    <property type="protein sequence ID" value="WAH43378.1"/>
    <property type="molecule type" value="Genomic_DNA"/>
</dbReference>
<accession>A0ABY6ZKB6</accession>
<keyword evidence="1" id="KW-0472">Membrane</keyword>
<evidence type="ECO:0000313" key="3">
    <source>
        <dbReference type="Proteomes" id="UP001164761"/>
    </source>
</evidence>
<feature type="transmembrane region" description="Helical" evidence="1">
    <location>
        <begin position="74"/>
        <end position="94"/>
    </location>
</feature>
<feature type="transmembrane region" description="Helical" evidence="1">
    <location>
        <begin position="7"/>
        <end position="27"/>
    </location>
</feature>
<keyword evidence="1" id="KW-0812">Transmembrane</keyword>
<reference evidence="2" key="1">
    <citation type="submission" date="2022-08" db="EMBL/GenBank/DDBJ databases">
        <title>Alicyclobacillus fastidiosus DSM 17978, complete genome.</title>
        <authorList>
            <person name="Wang Q."/>
            <person name="Cai R."/>
            <person name="Wang Z."/>
        </authorList>
    </citation>
    <scope>NUCLEOTIDE SEQUENCE</scope>
    <source>
        <strain evidence="2">DSM 17978</strain>
    </source>
</reference>
<keyword evidence="3" id="KW-1185">Reference proteome</keyword>
<dbReference type="Proteomes" id="UP001164761">
    <property type="component" value="Chromosome"/>
</dbReference>
<name>A0ABY6ZKB6_9BACL</name>
<sequence length="236" mass="25927">MRLYTSIMVWGTIAGIALGAFGLPVRVPATSWWTWFSPLGFRTASMLSIGTLGFLVGLLVDLIRVHSRTRVPEIFFWCNGFAIVALLVSIVQIYRLAASDAEENWSTVTNCLIASESAAQVLAKNPSHTDLESVSTELREAGAKLYVVSRYYDRDRQQNISMENVSAGLTGAGIMLLSSNPGDVNQAKQFIQHTAEVFTMFEKRANGAYSQQTAQAMLNAISSTEPTAWNQYYGVP</sequence>
<evidence type="ECO:0000256" key="1">
    <source>
        <dbReference type="SAM" id="Phobius"/>
    </source>
</evidence>
<keyword evidence="1" id="KW-1133">Transmembrane helix</keyword>
<evidence type="ECO:0000313" key="2">
    <source>
        <dbReference type="EMBL" id="WAH43378.1"/>
    </source>
</evidence>
<gene>
    <name evidence="2" type="ORF">NZD89_08305</name>
</gene>
<organism evidence="2 3">
    <name type="scientific">Alicyclobacillus fastidiosus</name>
    <dbReference type="NCBI Taxonomy" id="392011"/>
    <lineage>
        <taxon>Bacteria</taxon>
        <taxon>Bacillati</taxon>
        <taxon>Bacillota</taxon>
        <taxon>Bacilli</taxon>
        <taxon>Bacillales</taxon>
        <taxon>Alicyclobacillaceae</taxon>
        <taxon>Alicyclobacillus</taxon>
    </lineage>
</organism>
<dbReference type="RefSeq" id="WP_268007263.1">
    <property type="nucleotide sequence ID" value="NZ_BSUT01000001.1"/>
</dbReference>